<dbReference type="SUPFAM" id="SSF75217">
    <property type="entry name" value="alpha/beta knot"/>
    <property type="match status" value="1"/>
</dbReference>
<sequence length="253" mass="26837">MEHITSRTNPLCTHLRKLAASASYRRSCGEFLCDSPKLLGEALLWGADLRTVVCTDPSALPALPEAVRRVQVPPDLMKSISPAQTPQGVLSVCGLPDRPLPETLEGRRYAVLDGVQDPGNVGTILRTADAFRADGLFLVNACADLYNPKTVRASMGAVFRCPVWACTLPELRALLTKSGLPLYGAALRADTVDARQADLARCAVAIGSEGKGLSAETLAACDLTVKIPMSDHCESLNAAAAAAVLLWEAARDD</sequence>
<dbReference type="Gene3D" id="3.30.1330.30">
    <property type="match status" value="1"/>
</dbReference>
<dbReference type="GO" id="GO:0006396">
    <property type="term" value="P:RNA processing"/>
    <property type="evidence" value="ECO:0007669"/>
    <property type="project" value="InterPro"/>
</dbReference>
<dbReference type="EMBL" id="DWZJ01000079">
    <property type="protein sequence ID" value="HJB13837.1"/>
    <property type="molecule type" value="Genomic_DNA"/>
</dbReference>
<dbReference type="InterPro" id="IPR029028">
    <property type="entry name" value="Alpha/beta_knot_MTases"/>
</dbReference>
<evidence type="ECO:0000256" key="1">
    <source>
        <dbReference type="ARBA" id="ARBA00022603"/>
    </source>
</evidence>
<dbReference type="Gene3D" id="3.40.1280.10">
    <property type="match status" value="1"/>
</dbReference>
<dbReference type="InterPro" id="IPR051259">
    <property type="entry name" value="rRNA_Methyltransferase"/>
</dbReference>
<dbReference type="Proteomes" id="UP000823824">
    <property type="component" value="Unassembled WGS sequence"/>
</dbReference>
<dbReference type="SUPFAM" id="SSF55315">
    <property type="entry name" value="L30e-like"/>
    <property type="match status" value="1"/>
</dbReference>
<protein>
    <submittedName>
        <fullName evidence="4">RNA methyltransferase</fullName>
    </submittedName>
</protein>
<dbReference type="GO" id="GO:0003723">
    <property type="term" value="F:RNA binding"/>
    <property type="evidence" value="ECO:0007669"/>
    <property type="project" value="InterPro"/>
</dbReference>
<reference evidence="4" key="1">
    <citation type="journal article" date="2021" name="PeerJ">
        <title>Extensive microbial diversity within the chicken gut microbiome revealed by metagenomics and culture.</title>
        <authorList>
            <person name="Gilroy R."/>
            <person name="Ravi A."/>
            <person name="Getino M."/>
            <person name="Pursley I."/>
            <person name="Horton D.L."/>
            <person name="Alikhan N.F."/>
            <person name="Baker D."/>
            <person name="Gharbi K."/>
            <person name="Hall N."/>
            <person name="Watson M."/>
            <person name="Adriaenssens E.M."/>
            <person name="Foster-Nyarko E."/>
            <person name="Jarju S."/>
            <person name="Secka A."/>
            <person name="Antonio M."/>
            <person name="Oren A."/>
            <person name="Chaudhuri R.R."/>
            <person name="La Ragione R."/>
            <person name="Hildebrand F."/>
            <person name="Pallen M.J."/>
        </authorList>
    </citation>
    <scope>NUCLEOTIDE SEQUENCE</scope>
    <source>
        <strain evidence="4">ChiBcec18-1249</strain>
    </source>
</reference>
<feature type="domain" description="tRNA/rRNA methyltransferase SpoU type" evidence="3">
    <location>
        <begin position="109"/>
        <end position="247"/>
    </location>
</feature>
<reference evidence="4" key="2">
    <citation type="submission" date="2021-04" db="EMBL/GenBank/DDBJ databases">
        <authorList>
            <person name="Gilroy R."/>
        </authorList>
    </citation>
    <scope>NUCLEOTIDE SEQUENCE</scope>
    <source>
        <strain evidence="4">ChiBcec18-1249</strain>
    </source>
</reference>
<dbReference type="Pfam" id="PF00588">
    <property type="entry name" value="SpoU_methylase"/>
    <property type="match status" value="1"/>
</dbReference>
<gene>
    <name evidence="4" type="ORF">H9787_09005</name>
</gene>
<accession>A0A9D2RT81</accession>
<dbReference type="AlphaFoldDB" id="A0A9D2RT81"/>
<evidence type="ECO:0000259" key="3">
    <source>
        <dbReference type="Pfam" id="PF00588"/>
    </source>
</evidence>
<name>A0A9D2RT81_9FIRM</name>
<evidence type="ECO:0000313" key="4">
    <source>
        <dbReference type="EMBL" id="HJB13837.1"/>
    </source>
</evidence>
<dbReference type="InterPro" id="IPR029026">
    <property type="entry name" value="tRNA_m1G_MTases_N"/>
</dbReference>
<dbReference type="PANTHER" id="PTHR43191:SF2">
    <property type="entry name" value="RRNA METHYLTRANSFERASE 3, MITOCHONDRIAL"/>
    <property type="match status" value="1"/>
</dbReference>
<evidence type="ECO:0000313" key="5">
    <source>
        <dbReference type="Proteomes" id="UP000823824"/>
    </source>
</evidence>
<dbReference type="PANTHER" id="PTHR43191">
    <property type="entry name" value="RRNA METHYLTRANSFERASE 3"/>
    <property type="match status" value="1"/>
</dbReference>
<proteinExistence type="predicted"/>
<evidence type="ECO:0000256" key="2">
    <source>
        <dbReference type="ARBA" id="ARBA00022679"/>
    </source>
</evidence>
<dbReference type="InterPro" id="IPR001537">
    <property type="entry name" value="SpoU_MeTrfase"/>
</dbReference>
<comment type="caution">
    <text evidence="4">The sequence shown here is derived from an EMBL/GenBank/DDBJ whole genome shotgun (WGS) entry which is preliminary data.</text>
</comment>
<dbReference type="CDD" id="cd18095">
    <property type="entry name" value="SpoU-like_rRNA-MTase"/>
    <property type="match status" value="1"/>
</dbReference>
<dbReference type="GO" id="GO:0008173">
    <property type="term" value="F:RNA methyltransferase activity"/>
    <property type="evidence" value="ECO:0007669"/>
    <property type="project" value="InterPro"/>
</dbReference>
<dbReference type="GO" id="GO:0032259">
    <property type="term" value="P:methylation"/>
    <property type="evidence" value="ECO:0007669"/>
    <property type="project" value="UniProtKB-KW"/>
</dbReference>
<keyword evidence="1 4" id="KW-0489">Methyltransferase</keyword>
<keyword evidence="2" id="KW-0808">Transferase</keyword>
<dbReference type="InterPro" id="IPR029064">
    <property type="entry name" value="Ribosomal_eL30-like_sf"/>
</dbReference>
<organism evidence="4 5">
    <name type="scientific">Candidatus Oscillibacter excrementigallinarum</name>
    <dbReference type="NCBI Taxonomy" id="2838716"/>
    <lineage>
        <taxon>Bacteria</taxon>
        <taxon>Bacillati</taxon>
        <taxon>Bacillota</taxon>
        <taxon>Clostridia</taxon>
        <taxon>Eubacteriales</taxon>
        <taxon>Oscillospiraceae</taxon>
        <taxon>Oscillibacter</taxon>
    </lineage>
</organism>